<feature type="domain" description="Sporulation stage II protein D amidase enhancer LytB N-terminal" evidence="2">
    <location>
        <begin position="299"/>
        <end position="377"/>
    </location>
</feature>
<name>A0A1G1V5C9_9BACT</name>
<feature type="coiled-coil region" evidence="1">
    <location>
        <begin position="145"/>
        <end position="179"/>
    </location>
</feature>
<dbReference type="InterPro" id="IPR013693">
    <property type="entry name" value="SpoIID/LytB_N"/>
</dbReference>
<evidence type="ECO:0000313" key="4">
    <source>
        <dbReference type="Proteomes" id="UP000178319"/>
    </source>
</evidence>
<organism evidence="3 4">
    <name type="scientific">Candidatus Blackburnbacteria bacterium RIFCSPHIGHO2_02_FULL_44_20</name>
    <dbReference type="NCBI Taxonomy" id="1797516"/>
    <lineage>
        <taxon>Bacteria</taxon>
        <taxon>Candidatus Blackburniibacteriota</taxon>
    </lineage>
</organism>
<proteinExistence type="predicted"/>
<evidence type="ECO:0000256" key="1">
    <source>
        <dbReference type="SAM" id="Coils"/>
    </source>
</evidence>
<reference evidence="3 4" key="1">
    <citation type="journal article" date="2016" name="Nat. Commun.">
        <title>Thousands of microbial genomes shed light on interconnected biogeochemical processes in an aquifer system.</title>
        <authorList>
            <person name="Anantharaman K."/>
            <person name="Brown C.T."/>
            <person name="Hug L.A."/>
            <person name="Sharon I."/>
            <person name="Castelle C.J."/>
            <person name="Probst A.J."/>
            <person name="Thomas B.C."/>
            <person name="Singh A."/>
            <person name="Wilkins M.J."/>
            <person name="Karaoz U."/>
            <person name="Brodie E.L."/>
            <person name="Williams K.H."/>
            <person name="Hubbard S.S."/>
            <person name="Banfield J.F."/>
        </authorList>
    </citation>
    <scope>NUCLEOTIDE SEQUENCE [LARGE SCALE GENOMIC DNA]</scope>
</reference>
<dbReference type="Gene3D" id="6.10.250.3150">
    <property type="match status" value="1"/>
</dbReference>
<protein>
    <recommendedName>
        <fullName evidence="2">Sporulation stage II protein D amidase enhancer LytB N-terminal domain-containing protein</fullName>
    </recommendedName>
</protein>
<dbReference type="GO" id="GO:0030435">
    <property type="term" value="P:sporulation resulting in formation of a cellular spore"/>
    <property type="evidence" value="ECO:0007669"/>
    <property type="project" value="InterPro"/>
</dbReference>
<dbReference type="SUPFAM" id="SSF57997">
    <property type="entry name" value="Tropomyosin"/>
    <property type="match status" value="1"/>
</dbReference>
<dbReference type="AlphaFoldDB" id="A0A1G1V5C9"/>
<sequence>MPKVKSFAFFFSVLILLPFTFYLLPFTILASHCPASDLDCQIQELQKEIDAFKPAHEKNKTELANLKKQVDGIKSRITSISTQLNGLEKDIQEREENLGLREELFEEKTKRHYMVLRQHDPLAPFILADSAIDLLRQLTIRQRIVEQDQEDILQIAEDIQTLEKDRESLKTNKASLQVAQGKLDKNAQFLAGEVAKVEKYIAGLSSKQQGLIAQKLASLNLPTSLGAGPLLCTDDRKLDPGFSPGFAFFTYGIPHRVGLNQYGAYGRANAGQNYQQILNAYFEGVSFEKKPNISLTVKGYEVMPLETYLLGIYEMPESWPLEALKAQAIAARSYAWAYTGGGGKEICTTQACQVYKGGNKGGNWEVAVKATEGEVLVSGGEVVTAWYASTFGGYALTSSDVGWSSRPWTKRLQDTTGGIGNFGDLNEKAYDKSSPCFYAAQGYRKEYAKSAWLKSGEVADIVNVIKLGKSDGGTQKHLSQPDKPNPDGTDTWDAARVRQELSSRGISPYNNVSNISVSDWDTGIGKTNSVSVSGDGGQETFSGEEFKSFFNLRAPANIQIVGPLYNIERR</sequence>
<gene>
    <name evidence="3" type="ORF">A3D26_00435</name>
</gene>
<keyword evidence="1" id="KW-0175">Coiled coil</keyword>
<feature type="coiled-coil region" evidence="1">
    <location>
        <begin position="56"/>
        <end position="97"/>
    </location>
</feature>
<dbReference type="NCBIfam" id="TIGR02669">
    <property type="entry name" value="SpoIID_LytB"/>
    <property type="match status" value="1"/>
</dbReference>
<evidence type="ECO:0000259" key="2">
    <source>
        <dbReference type="Pfam" id="PF08486"/>
    </source>
</evidence>
<comment type="caution">
    <text evidence="3">The sequence shown here is derived from an EMBL/GenBank/DDBJ whole genome shotgun (WGS) entry which is preliminary data.</text>
</comment>
<dbReference type="InterPro" id="IPR013486">
    <property type="entry name" value="SpoIID/LytB"/>
</dbReference>
<dbReference type="Pfam" id="PF08486">
    <property type="entry name" value="SpoIID"/>
    <property type="match status" value="1"/>
</dbReference>
<evidence type="ECO:0000313" key="3">
    <source>
        <dbReference type="EMBL" id="OGY10553.1"/>
    </source>
</evidence>
<dbReference type="STRING" id="1797516.A3D26_00435"/>
<accession>A0A1G1V5C9</accession>
<dbReference type="Proteomes" id="UP000178319">
    <property type="component" value="Unassembled WGS sequence"/>
</dbReference>
<dbReference type="EMBL" id="MHBZ01000033">
    <property type="protein sequence ID" value="OGY10553.1"/>
    <property type="molecule type" value="Genomic_DNA"/>
</dbReference>